<dbReference type="InterPro" id="IPR016024">
    <property type="entry name" value="ARM-type_fold"/>
</dbReference>
<sequence length="237" mass="26668">MDLRAGGCPAFGETVGVSLASAIRSALGAAADPTIAPGQQAYMKSAMPFLGVRGPEVRRITRELVREVGVKDAETLAATSRELWDDATHREERYAASELLTFTVLRGDWSLVPYLEHIARTGQWWDHVDGIAKRVAALHDAHPGTTADLVRRWSTDDDFWVRRLAIISQLGRRDRTDRELLAEVIEPSREDREFFLRKAIGWSLRDLAKTDPAWVRAYVERTDLSPLSRREALKHLA</sequence>
<dbReference type="Gene3D" id="1.20.1660.10">
    <property type="entry name" value="Hypothetical protein (EF3068)"/>
    <property type="match status" value="1"/>
</dbReference>
<dbReference type="Gene3D" id="1.25.40.290">
    <property type="entry name" value="ARM repeat domains"/>
    <property type="match status" value="1"/>
</dbReference>
<dbReference type="CDD" id="cd07064">
    <property type="entry name" value="AlkD_like_1"/>
    <property type="match status" value="1"/>
</dbReference>
<organism evidence="1 2">
    <name type="scientific">Nocardioides jejuensis</name>
    <dbReference type="NCBI Taxonomy" id="2502782"/>
    <lineage>
        <taxon>Bacteria</taxon>
        <taxon>Bacillati</taxon>
        <taxon>Actinomycetota</taxon>
        <taxon>Actinomycetes</taxon>
        <taxon>Propionibacteriales</taxon>
        <taxon>Nocardioidaceae</taxon>
        <taxon>Nocardioides</taxon>
    </lineage>
</organism>
<dbReference type="Pfam" id="PF08713">
    <property type="entry name" value="DNA_alkylation"/>
    <property type="match status" value="1"/>
</dbReference>
<proteinExistence type="predicted"/>
<dbReference type="EMBL" id="SJZJ01000021">
    <property type="protein sequence ID" value="TCJ22738.1"/>
    <property type="molecule type" value="Genomic_DNA"/>
</dbReference>
<dbReference type="PANTHER" id="PTHR34070:SF1">
    <property type="entry name" value="DNA ALKYLATION REPAIR PROTEIN"/>
    <property type="match status" value="1"/>
</dbReference>
<dbReference type="Proteomes" id="UP000295453">
    <property type="component" value="Unassembled WGS sequence"/>
</dbReference>
<dbReference type="OrthoDB" id="9775346at2"/>
<accession>A0A4R1BYA2</accession>
<evidence type="ECO:0000313" key="2">
    <source>
        <dbReference type="Proteomes" id="UP000295453"/>
    </source>
</evidence>
<name>A0A4R1BYA2_9ACTN</name>
<comment type="caution">
    <text evidence="1">The sequence shown here is derived from an EMBL/GenBank/DDBJ whole genome shotgun (WGS) entry which is preliminary data.</text>
</comment>
<reference evidence="1 2" key="1">
    <citation type="submission" date="2019-03" db="EMBL/GenBank/DDBJ databases">
        <authorList>
            <person name="Kim M.K.M."/>
        </authorList>
    </citation>
    <scope>NUCLEOTIDE SEQUENCE [LARGE SCALE GENOMIC DNA]</scope>
    <source>
        <strain evidence="1 2">18JY15-6</strain>
    </source>
</reference>
<keyword evidence="2" id="KW-1185">Reference proteome</keyword>
<dbReference type="AlphaFoldDB" id="A0A4R1BYA2"/>
<dbReference type="PANTHER" id="PTHR34070">
    <property type="entry name" value="ARMADILLO-TYPE FOLD"/>
    <property type="match status" value="1"/>
</dbReference>
<dbReference type="SUPFAM" id="SSF48371">
    <property type="entry name" value="ARM repeat"/>
    <property type="match status" value="1"/>
</dbReference>
<evidence type="ECO:0000313" key="1">
    <source>
        <dbReference type="EMBL" id="TCJ22738.1"/>
    </source>
</evidence>
<protein>
    <submittedName>
        <fullName evidence="1">DNA alkylation repair protein</fullName>
    </submittedName>
</protein>
<dbReference type="InterPro" id="IPR014825">
    <property type="entry name" value="DNA_alkylation"/>
</dbReference>
<gene>
    <name evidence="1" type="ORF">EPD65_12385</name>
</gene>